<comment type="caution">
    <text evidence="2">The sequence shown here is derived from an EMBL/GenBank/DDBJ whole genome shotgun (WGS) entry which is preliminary data.</text>
</comment>
<feature type="non-terminal residue" evidence="2">
    <location>
        <position position="220"/>
    </location>
</feature>
<sequence length="220" mass="24812">MEHNIGRSRLGRPSQAHSSARREATAGNPLAKRGRRRQGQPPSQGTHDNETGGSGATRSRSRRQQVDDVDVDTAEDGNVNVGQYLADDADWPDEDEEPTEQQMQQQPPHAPNLQPEEGYPGGPSNFSLLTEYHKHRAIPIWNAQPYDEKILKKTMRAVTNGKKVINIPKMDRNVDSFWRAIEATGLDPLTRTNYSIIDREVLTAFAERWHSETNTFHIPI</sequence>
<accession>A0A2K3KBS6</accession>
<evidence type="ECO:0000313" key="2">
    <source>
        <dbReference type="EMBL" id="PNX63755.1"/>
    </source>
</evidence>
<proteinExistence type="predicted"/>
<evidence type="ECO:0000313" key="3">
    <source>
        <dbReference type="Proteomes" id="UP000236291"/>
    </source>
</evidence>
<evidence type="ECO:0008006" key="4">
    <source>
        <dbReference type="Google" id="ProtNLM"/>
    </source>
</evidence>
<dbReference type="ExpressionAtlas" id="A0A2K3KBS6">
    <property type="expression patterns" value="baseline"/>
</dbReference>
<dbReference type="Proteomes" id="UP000236291">
    <property type="component" value="Unassembled WGS sequence"/>
</dbReference>
<name>A0A2K3KBS6_TRIPR</name>
<gene>
    <name evidence="2" type="ORF">L195_g053665</name>
</gene>
<dbReference type="AlphaFoldDB" id="A0A2K3KBS6"/>
<reference evidence="2 3" key="1">
    <citation type="journal article" date="2014" name="Am. J. Bot.">
        <title>Genome assembly and annotation for red clover (Trifolium pratense; Fabaceae).</title>
        <authorList>
            <person name="Istvanek J."/>
            <person name="Jaros M."/>
            <person name="Krenek A."/>
            <person name="Repkova J."/>
        </authorList>
    </citation>
    <scope>NUCLEOTIDE SEQUENCE [LARGE SCALE GENOMIC DNA]</scope>
    <source>
        <strain evidence="3">cv. Tatra</strain>
        <tissue evidence="2">Young leaves</tissue>
    </source>
</reference>
<feature type="compositionally biased region" description="Acidic residues" evidence="1">
    <location>
        <begin position="87"/>
        <end position="99"/>
    </location>
</feature>
<protein>
    <recommendedName>
        <fullName evidence="4">IMP dehydrogenase/GMP reductase</fullName>
    </recommendedName>
</protein>
<feature type="region of interest" description="Disordered" evidence="1">
    <location>
        <begin position="1"/>
        <end position="125"/>
    </location>
</feature>
<reference evidence="2 3" key="2">
    <citation type="journal article" date="2017" name="Front. Plant Sci.">
        <title>Gene Classification and Mining of Molecular Markers Useful in Red Clover (Trifolium pratense) Breeding.</title>
        <authorList>
            <person name="Istvanek J."/>
            <person name="Dluhosova J."/>
            <person name="Dluhos P."/>
            <person name="Patkova L."/>
            <person name="Nedelnik J."/>
            <person name="Repkova J."/>
        </authorList>
    </citation>
    <scope>NUCLEOTIDE SEQUENCE [LARGE SCALE GENOMIC DNA]</scope>
    <source>
        <strain evidence="3">cv. Tatra</strain>
        <tissue evidence="2">Young leaves</tissue>
    </source>
</reference>
<evidence type="ECO:0000256" key="1">
    <source>
        <dbReference type="SAM" id="MobiDB-lite"/>
    </source>
</evidence>
<organism evidence="2 3">
    <name type="scientific">Trifolium pratense</name>
    <name type="common">Red clover</name>
    <dbReference type="NCBI Taxonomy" id="57577"/>
    <lineage>
        <taxon>Eukaryota</taxon>
        <taxon>Viridiplantae</taxon>
        <taxon>Streptophyta</taxon>
        <taxon>Embryophyta</taxon>
        <taxon>Tracheophyta</taxon>
        <taxon>Spermatophyta</taxon>
        <taxon>Magnoliopsida</taxon>
        <taxon>eudicotyledons</taxon>
        <taxon>Gunneridae</taxon>
        <taxon>Pentapetalae</taxon>
        <taxon>rosids</taxon>
        <taxon>fabids</taxon>
        <taxon>Fabales</taxon>
        <taxon>Fabaceae</taxon>
        <taxon>Papilionoideae</taxon>
        <taxon>50 kb inversion clade</taxon>
        <taxon>NPAAA clade</taxon>
        <taxon>Hologalegina</taxon>
        <taxon>IRL clade</taxon>
        <taxon>Trifolieae</taxon>
        <taxon>Trifolium</taxon>
    </lineage>
</organism>
<dbReference type="EMBL" id="ASHM01091318">
    <property type="protein sequence ID" value="PNX63755.1"/>
    <property type="molecule type" value="Genomic_DNA"/>
</dbReference>